<dbReference type="EMBL" id="JBEAFC010000011">
    <property type="protein sequence ID" value="KAL1537470.1"/>
    <property type="molecule type" value="Genomic_DNA"/>
</dbReference>
<evidence type="ECO:0000313" key="1">
    <source>
        <dbReference type="EMBL" id="KAL1537470.1"/>
    </source>
</evidence>
<dbReference type="AlphaFoldDB" id="A0ABD1G138"/>
<reference evidence="1 2" key="1">
    <citation type="submission" date="2024-06" db="EMBL/GenBank/DDBJ databases">
        <title>A chromosome level genome sequence of Diviner's sage (Salvia divinorum).</title>
        <authorList>
            <person name="Ford S.A."/>
            <person name="Ro D.-K."/>
            <person name="Ness R.W."/>
            <person name="Phillips M.A."/>
        </authorList>
    </citation>
    <scope>NUCLEOTIDE SEQUENCE [LARGE SCALE GENOMIC DNA]</scope>
    <source>
        <strain evidence="1">SAF-2024a</strain>
        <tissue evidence="1">Leaf</tissue>
    </source>
</reference>
<dbReference type="Proteomes" id="UP001567538">
    <property type="component" value="Unassembled WGS sequence"/>
</dbReference>
<organism evidence="1 2">
    <name type="scientific">Salvia divinorum</name>
    <name type="common">Maria pastora</name>
    <name type="synonym">Diviner's sage</name>
    <dbReference type="NCBI Taxonomy" id="28513"/>
    <lineage>
        <taxon>Eukaryota</taxon>
        <taxon>Viridiplantae</taxon>
        <taxon>Streptophyta</taxon>
        <taxon>Embryophyta</taxon>
        <taxon>Tracheophyta</taxon>
        <taxon>Spermatophyta</taxon>
        <taxon>Magnoliopsida</taxon>
        <taxon>eudicotyledons</taxon>
        <taxon>Gunneridae</taxon>
        <taxon>Pentapetalae</taxon>
        <taxon>asterids</taxon>
        <taxon>lamiids</taxon>
        <taxon>Lamiales</taxon>
        <taxon>Lamiaceae</taxon>
        <taxon>Nepetoideae</taxon>
        <taxon>Mentheae</taxon>
        <taxon>Salviinae</taxon>
        <taxon>Salvia</taxon>
        <taxon>Salvia subgen. Calosphace</taxon>
    </lineage>
</organism>
<sequence length="111" mass="12384">MPNGFFVLRWKFWIIISIRTWQGTSISSLSTHHNIELQLIDIPTIAGVFVSGVTVYSSASFGVSTDNLFPSEQLLTATSEFRSSKEAKNRSLGPTPRELRFAQGCYLDPKS</sequence>
<gene>
    <name evidence="1" type="ORF">AAHA92_29978</name>
</gene>
<proteinExistence type="predicted"/>
<accession>A0ABD1G138</accession>
<evidence type="ECO:0000313" key="2">
    <source>
        <dbReference type="Proteomes" id="UP001567538"/>
    </source>
</evidence>
<protein>
    <submittedName>
        <fullName evidence="1">Uncharacterized protein</fullName>
    </submittedName>
</protein>
<comment type="caution">
    <text evidence="1">The sequence shown here is derived from an EMBL/GenBank/DDBJ whole genome shotgun (WGS) entry which is preliminary data.</text>
</comment>
<keyword evidence="2" id="KW-1185">Reference proteome</keyword>
<name>A0ABD1G138_SALDI</name>